<evidence type="ECO:0000313" key="1">
    <source>
        <dbReference type="EMBL" id="QNM14081.1"/>
    </source>
</evidence>
<protein>
    <submittedName>
        <fullName evidence="1">Uncharacterized protein</fullName>
    </submittedName>
</protein>
<dbReference type="KEGG" id="ehn:H9Q80_09165"/>
<organism evidence="1 2">
    <name type="scientific">[Eubacterium] hominis</name>
    <dbReference type="NCBI Taxonomy" id="2764325"/>
    <lineage>
        <taxon>Bacteria</taxon>
        <taxon>Bacillati</taxon>
        <taxon>Bacillota</taxon>
        <taxon>Erysipelotrichia</taxon>
        <taxon>Erysipelotrichales</taxon>
        <taxon>Erysipelotrichaceae</taxon>
        <taxon>Amedibacillus</taxon>
    </lineage>
</organism>
<name>A0A7G9GTE9_9FIRM</name>
<reference evidence="1 2" key="1">
    <citation type="submission" date="2020-08" db="EMBL/GenBank/DDBJ databases">
        <authorList>
            <person name="Liu C."/>
            <person name="Sun Q."/>
        </authorList>
    </citation>
    <scope>NUCLEOTIDE SEQUENCE [LARGE SCALE GENOMIC DNA]</scope>
    <source>
        <strain evidence="1 2">NSJ-61</strain>
    </source>
</reference>
<evidence type="ECO:0000313" key="2">
    <source>
        <dbReference type="Proteomes" id="UP000515856"/>
    </source>
</evidence>
<keyword evidence="2" id="KW-1185">Reference proteome</keyword>
<dbReference type="AlphaFoldDB" id="A0A7G9GTE9"/>
<sequence length="205" mass="24418">MDEFENIINQIKTICLSVVKHTYEKSMKQAYDLIRKLHDAGYTKDEVYQALLSCQAVLKDGLSYDFICDLMDYVVGWCATELQIWKDEKDSLKEFYDYLSSDEELMYDIRMHAEWNEASFSKLKQLIYAIMQEYEDKPYDHELISYMQNIPTIVHMLSQFQKCSQKNLEEGYTQETYLKMISNKIDELNQLYDIFMNSLAQKNDK</sequence>
<gene>
    <name evidence="1" type="ORF">H9Q80_09165</name>
</gene>
<dbReference type="Proteomes" id="UP000515856">
    <property type="component" value="Chromosome"/>
</dbReference>
<dbReference type="EMBL" id="CP060636">
    <property type="protein sequence ID" value="QNM14081.1"/>
    <property type="molecule type" value="Genomic_DNA"/>
</dbReference>
<proteinExistence type="predicted"/>
<accession>A0A7G9GTE9</accession>
<dbReference type="RefSeq" id="WP_117518298.1">
    <property type="nucleotide sequence ID" value="NZ_CP060636.1"/>
</dbReference>